<dbReference type="Pfam" id="PF20766">
    <property type="entry name" value="DUF447_C"/>
    <property type="match status" value="1"/>
</dbReference>
<name>A0A2W5K2Q2_ANCNO</name>
<feature type="domain" description="DUF447" evidence="1">
    <location>
        <begin position="3"/>
        <end position="116"/>
    </location>
</feature>
<dbReference type="Gene3D" id="2.30.110.10">
    <property type="entry name" value="Electron Transport, Fmn-binding Protein, Chain A"/>
    <property type="match status" value="1"/>
</dbReference>
<dbReference type="InterPro" id="IPR049288">
    <property type="entry name" value="DUF447_C"/>
</dbReference>
<dbReference type="Pfam" id="PF04289">
    <property type="entry name" value="DUF447_N"/>
    <property type="match status" value="1"/>
</dbReference>
<gene>
    <name evidence="3" type="ORF">DI565_18005</name>
</gene>
<protein>
    <submittedName>
        <fullName evidence="3">DUF447 domain-containing protein</fullName>
    </submittedName>
</protein>
<dbReference type="InterPro" id="IPR012349">
    <property type="entry name" value="Split_barrel_FMN-bd"/>
</dbReference>
<proteinExistence type="predicted"/>
<dbReference type="Proteomes" id="UP000249577">
    <property type="component" value="Unassembled WGS sequence"/>
</dbReference>
<reference evidence="3 4" key="1">
    <citation type="submission" date="2017-08" db="EMBL/GenBank/DDBJ databases">
        <title>Infants hospitalized years apart are colonized by the same room-sourced microbial strains.</title>
        <authorList>
            <person name="Brooks B."/>
            <person name="Olm M.R."/>
            <person name="Firek B.A."/>
            <person name="Baker R."/>
            <person name="Thomas B.C."/>
            <person name="Morowitz M.J."/>
            <person name="Banfield J.F."/>
        </authorList>
    </citation>
    <scope>NUCLEOTIDE SEQUENCE [LARGE SCALE GENOMIC DNA]</scope>
    <source>
        <strain evidence="3">S2_005_003_R2_43</strain>
    </source>
</reference>
<dbReference type="Gene3D" id="1.20.58.290">
    <property type="entry name" value="Hypothetical membrane protein ta0354_69_121"/>
    <property type="match status" value="1"/>
</dbReference>
<sequence>MIRETIVTTASADGRPHVAPMGATPIENGWLLQPFRPSTTLENFLSSRCGSVNFTDDARIFAGCVTKRRPEWPTVKADLVDSVRLEHALAHHEVRVERVEDGERPKLYCSVVQRVNHRPFPGLNRAVAAVLEGAVLASRLHMLSAEKIDQEFAYLQIAIDKTAGPHEREAWEWLTEAVEAHRRKAAS</sequence>
<comment type="caution">
    <text evidence="3">The sequence shown here is derived from an EMBL/GenBank/DDBJ whole genome shotgun (WGS) entry which is preliminary data.</text>
</comment>
<dbReference type="AlphaFoldDB" id="A0A2W5K2Q2"/>
<evidence type="ECO:0000313" key="4">
    <source>
        <dbReference type="Proteomes" id="UP000249577"/>
    </source>
</evidence>
<organism evidence="3 4">
    <name type="scientific">Ancylobacter novellus</name>
    <name type="common">Thiobacillus novellus</name>
    <dbReference type="NCBI Taxonomy" id="921"/>
    <lineage>
        <taxon>Bacteria</taxon>
        <taxon>Pseudomonadati</taxon>
        <taxon>Pseudomonadota</taxon>
        <taxon>Alphaproteobacteria</taxon>
        <taxon>Hyphomicrobiales</taxon>
        <taxon>Xanthobacteraceae</taxon>
        <taxon>Ancylobacter</taxon>
    </lineage>
</organism>
<dbReference type="InterPro" id="IPR007386">
    <property type="entry name" value="DUF447_N"/>
</dbReference>
<evidence type="ECO:0000259" key="1">
    <source>
        <dbReference type="Pfam" id="PF04289"/>
    </source>
</evidence>
<dbReference type="EMBL" id="QFPN01000011">
    <property type="protein sequence ID" value="PZQ11632.1"/>
    <property type="molecule type" value="Genomic_DNA"/>
</dbReference>
<dbReference type="SUPFAM" id="SSF50475">
    <property type="entry name" value="FMN-binding split barrel"/>
    <property type="match status" value="1"/>
</dbReference>
<evidence type="ECO:0000259" key="2">
    <source>
        <dbReference type="Pfam" id="PF20766"/>
    </source>
</evidence>
<feature type="domain" description="DUF447" evidence="2">
    <location>
        <begin position="124"/>
        <end position="176"/>
    </location>
</feature>
<evidence type="ECO:0000313" key="3">
    <source>
        <dbReference type="EMBL" id="PZQ11632.1"/>
    </source>
</evidence>
<accession>A0A2W5K2Q2</accession>